<dbReference type="PANTHER" id="PTHR34129:SF1">
    <property type="entry name" value="DUF952 DOMAIN-CONTAINING PROTEIN"/>
    <property type="match status" value="1"/>
</dbReference>
<evidence type="ECO:0000313" key="1">
    <source>
        <dbReference type="EMBL" id="PIE33142.1"/>
    </source>
</evidence>
<dbReference type="SUPFAM" id="SSF56399">
    <property type="entry name" value="ADP-ribosylation"/>
    <property type="match status" value="1"/>
</dbReference>
<dbReference type="EMBL" id="PDSL01000037">
    <property type="protein sequence ID" value="PIE33142.1"/>
    <property type="molecule type" value="Genomic_DNA"/>
</dbReference>
<dbReference type="Proteomes" id="UP000230914">
    <property type="component" value="Unassembled WGS sequence"/>
</dbReference>
<gene>
    <name evidence="1" type="ORF">CSA55_02265</name>
</gene>
<comment type="caution">
    <text evidence="1">The sequence shown here is derived from an EMBL/GenBank/DDBJ whole genome shotgun (WGS) entry which is preliminary data.</text>
</comment>
<name>A0A2G6KDU9_9ACTN</name>
<accession>A0A2G6KDU9</accession>
<dbReference type="Gene3D" id="3.20.170.20">
    <property type="entry name" value="Protein of unknown function DUF952"/>
    <property type="match status" value="1"/>
</dbReference>
<evidence type="ECO:0008006" key="3">
    <source>
        <dbReference type="Google" id="ProtNLM"/>
    </source>
</evidence>
<evidence type="ECO:0000313" key="2">
    <source>
        <dbReference type="Proteomes" id="UP000230914"/>
    </source>
</evidence>
<dbReference type="AlphaFoldDB" id="A0A2G6KDU9"/>
<organism evidence="1 2">
    <name type="scientific">Ilumatobacter coccineus</name>
    <dbReference type="NCBI Taxonomy" id="467094"/>
    <lineage>
        <taxon>Bacteria</taxon>
        <taxon>Bacillati</taxon>
        <taxon>Actinomycetota</taxon>
        <taxon>Acidimicrobiia</taxon>
        <taxon>Acidimicrobiales</taxon>
        <taxon>Ilumatobacteraceae</taxon>
        <taxon>Ilumatobacter</taxon>
    </lineage>
</organism>
<proteinExistence type="predicted"/>
<reference evidence="1 2" key="1">
    <citation type="submission" date="2017-10" db="EMBL/GenBank/DDBJ databases">
        <title>Novel microbial diversity and functional potential in the marine mammal oral microbiome.</title>
        <authorList>
            <person name="Dudek N.K."/>
            <person name="Sun C.L."/>
            <person name="Burstein D."/>
            <person name="Kantor R.S."/>
            <person name="Aliaga Goltsman D.S."/>
            <person name="Bik E.M."/>
            <person name="Thomas B.C."/>
            <person name="Banfield J.F."/>
            <person name="Relman D.A."/>
        </authorList>
    </citation>
    <scope>NUCLEOTIDE SEQUENCE [LARGE SCALE GENOMIC DNA]</scope>
    <source>
        <strain evidence="1">DOLJORAL78_61_10</strain>
    </source>
</reference>
<dbReference type="PANTHER" id="PTHR34129">
    <property type="entry name" value="BLR1139 PROTEIN"/>
    <property type="match status" value="1"/>
</dbReference>
<dbReference type="InterPro" id="IPR009297">
    <property type="entry name" value="DUF952"/>
</dbReference>
<protein>
    <recommendedName>
        <fullName evidence="3">DUF952 domain-containing protein</fullName>
    </recommendedName>
</protein>
<sequence length="116" mass="12544">MIYHLALPDDWTPGKDYRISTRGRSLGDVGFIHCSYAHQLIGVATTFYDDLSELVVVEIDPGLVGAPVKDESPDGSPPTPGDAVFPHLYGPLSPVAVTATQRWTRSPDGWVDPPIS</sequence>
<dbReference type="Pfam" id="PF06108">
    <property type="entry name" value="DUF952"/>
    <property type="match status" value="1"/>
</dbReference>